<comment type="caution">
    <text evidence="1">The sequence shown here is derived from an EMBL/GenBank/DDBJ whole genome shotgun (WGS) entry which is preliminary data.</text>
</comment>
<accession>A0ACC3DUG6</accession>
<reference evidence="1" key="1">
    <citation type="submission" date="2024-09" db="EMBL/GenBank/DDBJ databases">
        <title>Black Yeasts Isolated from many extreme environments.</title>
        <authorList>
            <person name="Coleine C."/>
            <person name="Stajich J.E."/>
            <person name="Selbmann L."/>
        </authorList>
    </citation>
    <scope>NUCLEOTIDE SEQUENCE</scope>
    <source>
        <strain evidence="1">CCFEE 5737</strain>
    </source>
</reference>
<evidence type="ECO:0000313" key="2">
    <source>
        <dbReference type="Proteomes" id="UP001186974"/>
    </source>
</evidence>
<name>A0ACC3DUG6_9PEZI</name>
<gene>
    <name evidence="1" type="ORF">LTS18_001202</name>
</gene>
<sequence length="130" mass="13938">EKEREEKKSKSGFKPVGVTPVVQIEEAEGLPEEAVVDGEAEKDVAGAPTDDAGEASIKHGDDTAHDKNIEPVPMERVVGGEPMRVDVQPSGSKAALEEAVKNVSMDMTQAVRPRRARPKAVDMFADSDDD</sequence>
<evidence type="ECO:0000313" key="1">
    <source>
        <dbReference type="EMBL" id="KAK3080458.1"/>
    </source>
</evidence>
<organism evidence="1 2">
    <name type="scientific">Coniosporium uncinatum</name>
    <dbReference type="NCBI Taxonomy" id="93489"/>
    <lineage>
        <taxon>Eukaryota</taxon>
        <taxon>Fungi</taxon>
        <taxon>Dikarya</taxon>
        <taxon>Ascomycota</taxon>
        <taxon>Pezizomycotina</taxon>
        <taxon>Dothideomycetes</taxon>
        <taxon>Dothideomycetes incertae sedis</taxon>
        <taxon>Coniosporium</taxon>
    </lineage>
</organism>
<protein>
    <submittedName>
        <fullName evidence="1">Uncharacterized protein</fullName>
    </submittedName>
</protein>
<keyword evidence="2" id="KW-1185">Reference proteome</keyword>
<dbReference type="Proteomes" id="UP001186974">
    <property type="component" value="Unassembled WGS sequence"/>
</dbReference>
<proteinExistence type="predicted"/>
<dbReference type="EMBL" id="JAWDJW010000556">
    <property type="protein sequence ID" value="KAK3080458.1"/>
    <property type="molecule type" value="Genomic_DNA"/>
</dbReference>
<feature type="non-terminal residue" evidence="1">
    <location>
        <position position="1"/>
    </location>
</feature>